<dbReference type="Proteomes" id="UP000435138">
    <property type="component" value="Unassembled WGS sequence"/>
</dbReference>
<keyword evidence="3" id="KW-1185">Reference proteome</keyword>
<dbReference type="EMBL" id="WIXI01000047">
    <property type="protein sequence ID" value="MQY48295.1"/>
    <property type="molecule type" value="Genomic_DNA"/>
</dbReference>
<name>A0A6A8AAL2_9HYPH</name>
<comment type="caution">
    <text evidence="2">The sequence shown here is derived from an EMBL/GenBank/DDBJ whole genome shotgun (WGS) entry which is preliminary data.</text>
</comment>
<gene>
    <name evidence="2" type="ORF">GAO09_19875</name>
</gene>
<evidence type="ECO:0000313" key="3">
    <source>
        <dbReference type="Proteomes" id="UP000435138"/>
    </source>
</evidence>
<protein>
    <submittedName>
        <fullName evidence="2">Uncharacterized protein</fullName>
    </submittedName>
</protein>
<proteinExistence type="predicted"/>
<feature type="region of interest" description="Disordered" evidence="1">
    <location>
        <begin position="159"/>
        <end position="185"/>
    </location>
</feature>
<accession>A0A6A8AAL2</accession>
<evidence type="ECO:0000313" key="2">
    <source>
        <dbReference type="EMBL" id="MQY48295.1"/>
    </source>
</evidence>
<evidence type="ECO:0000256" key="1">
    <source>
        <dbReference type="SAM" id="MobiDB-lite"/>
    </source>
</evidence>
<dbReference type="AlphaFoldDB" id="A0A6A8AAL2"/>
<sequence length="198" mass="21521">MRDRSLVLAALAVQFSTITGQLQAQDAPEWATGDEAGTCFAATIRPGTGITYSAKDKLQMFLAGSIGAIRAPAPTARVEIGSLATDLRMKPVDDIGNWMFEPKTDQQMLRKVVDEILKGTAGPLKIHSVDGGFEMKVETKELKARGDAFHACVKRIRPTSDDSPVERQGHQCGSGASVKPHAQWHSPHLSNRLFSPWL</sequence>
<feature type="compositionally biased region" description="Basic and acidic residues" evidence="1">
    <location>
        <begin position="159"/>
        <end position="169"/>
    </location>
</feature>
<reference evidence="2 3" key="1">
    <citation type="submission" date="2019-11" db="EMBL/GenBank/DDBJ databases">
        <title>Genome analysis of Rhizobacterium cereale a novel genus and species isolated from maize roots in North Spain.</title>
        <authorList>
            <person name="Menendez E."/>
            <person name="Flores-Felix J.D."/>
            <person name="Ramirez-Bahena M.-H."/>
            <person name="Igual J.M."/>
            <person name="Garcia-Fraile P."/>
            <person name="Peix A."/>
            <person name="Velazquez E."/>
        </authorList>
    </citation>
    <scope>NUCLEOTIDE SEQUENCE [LARGE SCALE GENOMIC DNA]</scope>
    <source>
        <strain evidence="2 3">RZME27</strain>
    </source>
</reference>
<organism evidence="2 3">
    <name type="scientific">Endobacterium cereale</name>
    <dbReference type="NCBI Taxonomy" id="2663029"/>
    <lineage>
        <taxon>Bacteria</taxon>
        <taxon>Pseudomonadati</taxon>
        <taxon>Pseudomonadota</taxon>
        <taxon>Alphaproteobacteria</taxon>
        <taxon>Hyphomicrobiales</taxon>
        <taxon>Rhizobiaceae</taxon>
        <taxon>Endobacterium</taxon>
    </lineage>
</organism>
<dbReference type="RefSeq" id="WP_153356413.1">
    <property type="nucleotide sequence ID" value="NZ_JAYKOO010000005.1"/>
</dbReference>